<evidence type="ECO:0000313" key="2">
    <source>
        <dbReference type="EMBL" id="KAJ6411033.1"/>
    </source>
</evidence>
<feature type="region of interest" description="Disordered" evidence="1">
    <location>
        <begin position="80"/>
        <end position="100"/>
    </location>
</feature>
<proteinExistence type="predicted"/>
<evidence type="ECO:0000313" key="3">
    <source>
        <dbReference type="Proteomes" id="UP001162972"/>
    </source>
</evidence>
<keyword evidence="3" id="KW-1185">Reference proteome</keyword>
<evidence type="ECO:0000256" key="1">
    <source>
        <dbReference type="SAM" id="MobiDB-lite"/>
    </source>
</evidence>
<dbReference type="Proteomes" id="UP001162972">
    <property type="component" value="Chromosome 15Z"/>
</dbReference>
<gene>
    <name evidence="2" type="ORF">OIU84_007728</name>
</gene>
<organism evidence="2 3">
    <name type="scientific">Salix udensis</name>
    <dbReference type="NCBI Taxonomy" id="889485"/>
    <lineage>
        <taxon>Eukaryota</taxon>
        <taxon>Viridiplantae</taxon>
        <taxon>Streptophyta</taxon>
        <taxon>Embryophyta</taxon>
        <taxon>Tracheophyta</taxon>
        <taxon>Spermatophyta</taxon>
        <taxon>Magnoliopsida</taxon>
        <taxon>eudicotyledons</taxon>
        <taxon>Gunneridae</taxon>
        <taxon>Pentapetalae</taxon>
        <taxon>rosids</taxon>
        <taxon>fabids</taxon>
        <taxon>Malpighiales</taxon>
        <taxon>Salicaceae</taxon>
        <taxon>Saliceae</taxon>
        <taxon>Salix</taxon>
    </lineage>
</organism>
<comment type="caution">
    <text evidence="2">The sequence shown here is derived from an EMBL/GenBank/DDBJ whole genome shotgun (WGS) entry which is preliminary data.</text>
</comment>
<feature type="compositionally biased region" description="Polar residues" evidence="1">
    <location>
        <begin position="80"/>
        <end position="92"/>
    </location>
</feature>
<reference evidence="2 3" key="1">
    <citation type="journal article" date="2023" name="Int. J. Mol. Sci.">
        <title>De Novo Assembly and Annotation of 11 Diverse Shrub Willow (Salix) Genomes Reveals Novel Gene Organization in Sex-Linked Regions.</title>
        <authorList>
            <person name="Hyden B."/>
            <person name="Feng K."/>
            <person name="Yates T.B."/>
            <person name="Jawdy S."/>
            <person name="Cereghino C."/>
            <person name="Smart L.B."/>
            <person name="Muchero W."/>
        </authorList>
    </citation>
    <scope>NUCLEOTIDE SEQUENCE [LARGE SCALE GENOMIC DNA]</scope>
    <source>
        <tissue evidence="2">Shoot tip</tissue>
    </source>
</reference>
<dbReference type="EMBL" id="JAPFFJ010000014">
    <property type="protein sequence ID" value="KAJ6411033.1"/>
    <property type="molecule type" value="Genomic_DNA"/>
</dbReference>
<dbReference type="AlphaFoldDB" id="A0AAD6JU81"/>
<sequence length="100" mass="11478">MPGEDTLTPSPLRLPLSCELSHFNPRLLASLMWERGDRPRKLANSNLSRLETQTLNSLILTPRIQAYQTQMAMTCSYQKPQFNHQIPNPQKSTESKKNQL</sequence>
<name>A0AAD6JU81_9ROSI</name>
<accession>A0AAD6JU81</accession>
<protein>
    <submittedName>
        <fullName evidence="2">Uncharacterized protein</fullName>
    </submittedName>
</protein>